<evidence type="ECO:0000313" key="8">
    <source>
        <dbReference type="Proteomes" id="UP000199135"/>
    </source>
</evidence>
<dbReference type="InterPro" id="IPR001638">
    <property type="entry name" value="Solute-binding_3/MltF_N"/>
</dbReference>
<dbReference type="SMART" id="SM00062">
    <property type="entry name" value="PBPb"/>
    <property type="match status" value="1"/>
</dbReference>
<gene>
    <name evidence="6" type="ORF">SAMN05216446_0118</name>
    <name evidence="5" type="ORF">SAMN05216447_101111</name>
</gene>
<keyword evidence="2" id="KW-0813">Transport</keyword>
<feature type="domain" description="Solute-binding protein family 3/N-terminal" evidence="4">
    <location>
        <begin position="88"/>
        <end position="312"/>
    </location>
</feature>
<dbReference type="RefSeq" id="WP_078686349.1">
    <property type="nucleotide sequence ID" value="NZ_FNWT01000001.1"/>
</dbReference>
<protein>
    <submittedName>
        <fullName evidence="6">Glutamate transport system substrate-binding protein</fullName>
    </submittedName>
</protein>
<evidence type="ECO:0000313" key="6">
    <source>
        <dbReference type="EMBL" id="SER29877.1"/>
    </source>
</evidence>
<reference evidence="6" key="1">
    <citation type="submission" date="2016-10" db="EMBL/GenBank/DDBJ databases">
        <authorList>
            <person name="de Groot N.N."/>
        </authorList>
    </citation>
    <scope>NUCLEOTIDE SEQUENCE [LARGE SCALE GENOMIC DNA]</scope>
    <source>
        <strain evidence="6">KHGC19</strain>
    </source>
</reference>
<dbReference type="GO" id="GO:0030288">
    <property type="term" value="C:outer membrane-bounded periplasmic space"/>
    <property type="evidence" value="ECO:0007669"/>
    <property type="project" value="TreeGrafter"/>
</dbReference>
<evidence type="ECO:0000259" key="4">
    <source>
        <dbReference type="SMART" id="SM00062"/>
    </source>
</evidence>
<dbReference type="PANTHER" id="PTHR30085:SF6">
    <property type="entry name" value="ABC TRANSPORTER GLUTAMINE-BINDING PROTEIN GLNH"/>
    <property type="match status" value="1"/>
</dbReference>
<proteinExistence type="inferred from homology"/>
<name>A0A1H9N277_9ACTN</name>
<organism evidence="6 7">
    <name type="scientific">Parafannyhessea umbonata</name>
    <dbReference type="NCBI Taxonomy" id="604330"/>
    <lineage>
        <taxon>Bacteria</taxon>
        <taxon>Bacillati</taxon>
        <taxon>Actinomycetota</taxon>
        <taxon>Coriobacteriia</taxon>
        <taxon>Coriobacteriales</taxon>
        <taxon>Atopobiaceae</taxon>
        <taxon>Parafannyhessea</taxon>
    </lineage>
</organism>
<dbReference type="Proteomes" id="UP000199135">
    <property type="component" value="Unassembled WGS sequence"/>
</dbReference>
<comment type="similarity">
    <text evidence="1">Belongs to the bacterial solute-binding protein 3 family.</text>
</comment>
<evidence type="ECO:0000256" key="1">
    <source>
        <dbReference type="ARBA" id="ARBA00010333"/>
    </source>
</evidence>
<dbReference type="EMBL" id="FNWT01000001">
    <property type="protein sequence ID" value="SEH36925.1"/>
    <property type="molecule type" value="Genomic_DNA"/>
</dbReference>
<dbReference type="Gene3D" id="3.40.190.10">
    <property type="entry name" value="Periplasmic binding protein-like II"/>
    <property type="match status" value="2"/>
</dbReference>
<keyword evidence="3" id="KW-0732">Signal</keyword>
<dbReference type="CDD" id="cd13690">
    <property type="entry name" value="PBP2_GluB"/>
    <property type="match status" value="1"/>
</dbReference>
<dbReference type="GO" id="GO:0006865">
    <property type="term" value="P:amino acid transport"/>
    <property type="evidence" value="ECO:0007669"/>
    <property type="project" value="TreeGrafter"/>
</dbReference>
<dbReference type="SUPFAM" id="SSF53850">
    <property type="entry name" value="Periplasmic binding protein-like II"/>
    <property type="match status" value="1"/>
</dbReference>
<keyword evidence="8" id="KW-1185">Reference proteome</keyword>
<accession>A0A1H9N277</accession>
<dbReference type="AlphaFoldDB" id="A0A1H9N277"/>
<dbReference type="GO" id="GO:0005576">
    <property type="term" value="C:extracellular region"/>
    <property type="evidence" value="ECO:0007669"/>
    <property type="project" value="TreeGrafter"/>
</dbReference>
<evidence type="ECO:0000256" key="2">
    <source>
        <dbReference type="ARBA" id="ARBA00022448"/>
    </source>
</evidence>
<dbReference type="EMBL" id="FOGP01000001">
    <property type="protein sequence ID" value="SER29877.1"/>
    <property type="molecule type" value="Genomic_DNA"/>
</dbReference>
<sequence>MSYNPLEKIVLNRRQAITLGLGSVAALGLAACDTSAPAPDDSDGAKSDASSSDIDAAAFDKLVAEGKVADDATINASEWAAKVKAAGTLRVGGVETSTLFSLRNADDNTLRGFDAGLYQLLTRYILGDEKKFELTKVTSDTRESVLTNDTVDAVFATYSINDKRKEVISFAGPYYSSQQAILVAEGNDDIKGLDDLAGKSVAVQSGSTGPEIVAEYAPEAKTQEFSTDEEARSALEQGRVDAYVIDQTMQMGAIVKNPGKYKIVGDPFGPEDPYGVGLPKDSDGVDFVNDFLKQVEDDGTWAKLWKIAIGDRTNLESAPEPPAIGA</sequence>
<dbReference type="Proteomes" id="UP000199128">
    <property type="component" value="Unassembled WGS sequence"/>
</dbReference>
<evidence type="ECO:0000313" key="5">
    <source>
        <dbReference type="EMBL" id="SEH36925.1"/>
    </source>
</evidence>
<dbReference type="PANTHER" id="PTHR30085">
    <property type="entry name" value="AMINO ACID ABC TRANSPORTER PERMEASE"/>
    <property type="match status" value="1"/>
</dbReference>
<dbReference type="InterPro" id="IPR051455">
    <property type="entry name" value="Bact_solute-bind_prot3"/>
</dbReference>
<reference evidence="7 8" key="2">
    <citation type="submission" date="2016-10" db="EMBL/GenBank/DDBJ databases">
        <authorList>
            <person name="Varghese N."/>
            <person name="Submissions S."/>
        </authorList>
    </citation>
    <scope>NUCLEOTIDE SEQUENCE [LARGE SCALE GENOMIC DNA]</scope>
    <source>
        <strain evidence="7">KHGC19</strain>
        <strain evidence="5 8">WCP15</strain>
    </source>
</reference>
<evidence type="ECO:0000256" key="3">
    <source>
        <dbReference type="ARBA" id="ARBA00022729"/>
    </source>
</evidence>
<evidence type="ECO:0000313" key="7">
    <source>
        <dbReference type="Proteomes" id="UP000199128"/>
    </source>
</evidence>
<dbReference type="Pfam" id="PF00497">
    <property type="entry name" value="SBP_bac_3"/>
    <property type="match status" value="1"/>
</dbReference>